<accession>A0AAD7NFE8</accession>
<sequence>MSAAPWSAEGGPDIARATRTLAPAPVSVGEEGDINSEEHIAGDAPPTGTDVIQLGPEVIVCEPSGGTVRHPRKDLAKDGVGKLANTTQQRVQLGELLASCRISGPCESDKAVGGDFHRYCLGVLSGRGFIVGGIHSEKLDGKRGQSIPDYGRKHAHLTVASDRAWWWTETLHPPHKVLKYRSCALCTEERTNSPGAAGIGMAKFLMEQRTRGITKNQKPVPQ</sequence>
<proteinExistence type="predicted"/>
<evidence type="ECO:0000313" key="2">
    <source>
        <dbReference type="Proteomes" id="UP001215598"/>
    </source>
</evidence>
<keyword evidence="2" id="KW-1185">Reference proteome</keyword>
<name>A0AAD7NFE8_9AGAR</name>
<dbReference type="EMBL" id="JARKIB010000043">
    <property type="protein sequence ID" value="KAJ7757945.1"/>
    <property type="molecule type" value="Genomic_DNA"/>
</dbReference>
<dbReference type="Proteomes" id="UP001215598">
    <property type="component" value="Unassembled WGS sequence"/>
</dbReference>
<reference evidence="1" key="1">
    <citation type="submission" date="2023-03" db="EMBL/GenBank/DDBJ databases">
        <title>Massive genome expansion in bonnet fungi (Mycena s.s.) driven by repeated elements and novel gene families across ecological guilds.</title>
        <authorList>
            <consortium name="Lawrence Berkeley National Laboratory"/>
            <person name="Harder C.B."/>
            <person name="Miyauchi S."/>
            <person name="Viragh M."/>
            <person name="Kuo A."/>
            <person name="Thoen E."/>
            <person name="Andreopoulos B."/>
            <person name="Lu D."/>
            <person name="Skrede I."/>
            <person name="Drula E."/>
            <person name="Henrissat B."/>
            <person name="Morin E."/>
            <person name="Kohler A."/>
            <person name="Barry K."/>
            <person name="LaButti K."/>
            <person name="Morin E."/>
            <person name="Salamov A."/>
            <person name="Lipzen A."/>
            <person name="Mereny Z."/>
            <person name="Hegedus B."/>
            <person name="Baldrian P."/>
            <person name="Stursova M."/>
            <person name="Weitz H."/>
            <person name="Taylor A."/>
            <person name="Grigoriev I.V."/>
            <person name="Nagy L.G."/>
            <person name="Martin F."/>
            <person name="Kauserud H."/>
        </authorList>
    </citation>
    <scope>NUCLEOTIDE SEQUENCE</scope>
    <source>
        <strain evidence="1">CBHHK182m</strain>
    </source>
</reference>
<evidence type="ECO:0000313" key="1">
    <source>
        <dbReference type="EMBL" id="KAJ7757945.1"/>
    </source>
</evidence>
<comment type="caution">
    <text evidence="1">The sequence shown here is derived from an EMBL/GenBank/DDBJ whole genome shotgun (WGS) entry which is preliminary data.</text>
</comment>
<gene>
    <name evidence="1" type="ORF">B0H16DRAFT_1457511</name>
</gene>
<protein>
    <submittedName>
        <fullName evidence="1">Uncharacterized protein</fullName>
    </submittedName>
</protein>
<organism evidence="1 2">
    <name type="scientific">Mycena metata</name>
    <dbReference type="NCBI Taxonomy" id="1033252"/>
    <lineage>
        <taxon>Eukaryota</taxon>
        <taxon>Fungi</taxon>
        <taxon>Dikarya</taxon>
        <taxon>Basidiomycota</taxon>
        <taxon>Agaricomycotina</taxon>
        <taxon>Agaricomycetes</taxon>
        <taxon>Agaricomycetidae</taxon>
        <taxon>Agaricales</taxon>
        <taxon>Marasmiineae</taxon>
        <taxon>Mycenaceae</taxon>
        <taxon>Mycena</taxon>
    </lineage>
</organism>
<dbReference type="AlphaFoldDB" id="A0AAD7NFE8"/>